<dbReference type="SUPFAM" id="SSF50998">
    <property type="entry name" value="Quinoprotein alcohol dehydrogenase-like"/>
    <property type="match status" value="1"/>
</dbReference>
<name>A0A3N1CR05_9ACTN</name>
<evidence type="ECO:0000313" key="2">
    <source>
        <dbReference type="Proteomes" id="UP000272400"/>
    </source>
</evidence>
<dbReference type="InterPro" id="IPR015943">
    <property type="entry name" value="WD40/YVTN_repeat-like_dom_sf"/>
</dbReference>
<dbReference type="SUPFAM" id="SSF50978">
    <property type="entry name" value="WD40 repeat-like"/>
    <property type="match status" value="1"/>
</dbReference>
<protein>
    <submittedName>
        <fullName evidence="1">Uncharacterized protein</fullName>
    </submittedName>
</protein>
<proteinExistence type="predicted"/>
<evidence type="ECO:0000313" key="1">
    <source>
        <dbReference type="EMBL" id="ROO83741.1"/>
    </source>
</evidence>
<accession>A0A3N1CR05</accession>
<gene>
    <name evidence="1" type="ORF">EDD29_1250</name>
</gene>
<dbReference type="InterPro" id="IPR036322">
    <property type="entry name" value="WD40_repeat_dom_sf"/>
</dbReference>
<dbReference type="Proteomes" id="UP000272400">
    <property type="component" value="Unassembled WGS sequence"/>
</dbReference>
<dbReference type="EMBL" id="RJKE01000001">
    <property type="protein sequence ID" value="ROO83741.1"/>
    <property type="molecule type" value="Genomic_DNA"/>
</dbReference>
<reference evidence="1 2" key="1">
    <citation type="submission" date="2018-11" db="EMBL/GenBank/DDBJ databases">
        <title>Sequencing the genomes of 1000 actinobacteria strains.</title>
        <authorList>
            <person name="Klenk H.-P."/>
        </authorList>
    </citation>
    <scope>NUCLEOTIDE SEQUENCE [LARGE SCALE GENOMIC DNA]</scope>
    <source>
        <strain evidence="1 2">DSM 44254</strain>
    </source>
</reference>
<keyword evidence="2" id="KW-1185">Reference proteome</keyword>
<dbReference type="InterPro" id="IPR011047">
    <property type="entry name" value="Quinoprotein_ADH-like_sf"/>
</dbReference>
<organism evidence="1 2">
    <name type="scientific">Actinocorallia herbida</name>
    <dbReference type="NCBI Taxonomy" id="58109"/>
    <lineage>
        <taxon>Bacteria</taxon>
        <taxon>Bacillati</taxon>
        <taxon>Actinomycetota</taxon>
        <taxon>Actinomycetes</taxon>
        <taxon>Streptosporangiales</taxon>
        <taxon>Thermomonosporaceae</taxon>
        <taxon>Actinocorallia</taxon>
    </lineage>
</organism>
<comment type="caution">
    <text evidence="1">The sequence shown here is derived from an EMBL/GenBank/DDBJ whole genome shotgun (WGS) entry which is preliminary data.</text>
</comment>
<dbReference type="AlphaFoldDB" id="A0A3N1CR05"/>
<dbReference type="Gene3D" id="2.130.10.10">
    <property type="entry name" value="YVTN repeat-like/Quinoprotein amine dehydrogenase"/>
    <property type="match status" value="2"/>
</dbReference>
<sequence length="672" mass="68766">MLWDGHGMEPGRGVFLGDAGGWRVVWAGGAGLGRRVVGRFDGEVGLRAVAAEGWLVHREVPGWRRPDGGTAFAEGEPRQEWDEPTTGFSPLLGVPVVLAASTVYAKGAPRSVVAMHAVPGMELMNAWETGFSHAARGLTAVAVDGRCLVAARAPWEPDYRVWDAETGAEVCAWTQEHEGPIAAAGFDGEPLLLTGDGPLVRVRDPRTGAETRRPLVFEGVEEAVSISVAAGYALVAGRRRTGLYPLAGGAPLWTSDGDGPDAPVSGLGLLRGRPVALVNTPGRAEEAADLAAFARLSGPAVVLDLLTGRTVGDPLPCRASSGGFLAAGEGTLAYAALAWSRDDPGDTWVWDPEVPDDAPAWHGGPVRALVGFVLDGAEAAVSLDEDGDARLWDLGALARDPGAATAVLLGSGVGAVDVVAHGGRPAVVLGGAGFLRLVSPADGAVLAETALGADEEVTALCHTGADGTLRVLAGVAVPGPKPYGRYGAVRAWAPGSEPSPAFGQDGSAGSFRVCALAGARDGDRTVALRVGAIYNLGPERWAVEDAEFLGTIGTGGDVYAAAATALDGVAHFACTTYDGGVALSRVSDGRIVARLAGDSYGVAQTLAVSGGPRPLIASTNHFRVMSLWHAPDPSLLAPPVRLTHASLACAWTPSGRLLVGFGPGLALLEPPA</sequence>